<feature type="compositionally biased region" description="Polar residues" evidence="1">
    <location>
        <begin position="107"/>
        <end position="125"/>
    </location>
</feature>
<keyword evidence="2" id="KW-0812">Transmembrane</keyword>
<keyword evidence="2" id="KW-1133">Transmembrane helix</keyword>
<dbReference type="PRINTS" id="PR01217">
    <property type="entry name" value="PRICHEXTENSN"/>
</dbReference>
<gene>
    <name evidence="3" type="ORF">LTR16_000062</name>
</gene>
<dbReference type="Proteomes" id="UP001357485">
    <property type="component" value="Unassembled WGS sequence"/>
</dbReference>
<evidence type="ECO:0000256" key="2">
    <source>
        <dbReference type="SAM" id="Phobius"/>
    </source>
</evidence>
<evidence type="ECO:0000313" key="4">
    <source>
        <dbReference type="Proteomes" id="UP001357485"/>
    </source>
</evidence>
<feature type="compositionally biased region" description="Low complexity" evidence="1">
    <location>
        <begin position="70"/>
        <end position="79"/>
    </location>
</feature>
<feature type="compositionally biased region" description="Pro residues" evidence="1">
    <location>
        <begin position="45"/>
        <end position="54"/>
    </location>
</feature>
<evidence type="ECO:0000313" key="3">
    <source>
        <dbReference type="EMBL" id="KAK5297045.1"/>
    </source>
</evidence>
<feature type="compositionally biased region" description="Low complexity" evidence="1">
    <location>
        <begin position="126"/>
        <end position="148"/>
    </location>
</feature>
<name>A0ABR0MBP2_9PEZI</name>
<evidence type="ECO:0000256" key="1">
    <source>
        <dbReference type="SAM" id="MobiDB-lite"/>
    </source>
</evidence>
<feature type="region of interest" description="Disordered" evidence="1">
    <location>
        <begin position="329"/>
        <end position="376"/>
    </location>
</feature>
<proteinExistence type="predicted"/>
<accession>A0ABR0MBP2</accession>
<feature type="compositionally biased region" description="Basic and acidic residues" evidence="1">
    <location>
        <begin position="1"/>
        <end position="23"/>
    </location>
</feature>
<feature type="compositionally biased region" description="Basic and acidic residues" evidence="1">
    <location>
        <begin position="257"/>
        <end position="267"/>
    </location>
</feature>
<sequence>MINPRIPKDGGDDYTHVQTDDHPQSSNGAQAWEGPAASSTSPLSAPSPPPPPPVTTTSSRETIASPRLGTVAVPTVPTSTPSPLPILPSPTPTPPAPAATPSTDTTRLASVSLTSELPSATRNVLSTSSSTTRTTSDSLSPASSSSSTLPYPLHVYTEPVAESQPITFVTSASALMVSNIPSKPTASSASVTSISNTAGVSNPYTDPAQAETLENHGPSRATLVAAVLIPMAAVALLGAIVFFLLRRRRKGNSPHEAAVETKEKLMRGDSSASRYTGPPPDPYPAVFAHYSAPPPDAPLMTQNEAIPVILSTTMSSTYFTGLDTSEANSLHSNNNAGPVDGINYNRLSGEEPPPPYRTRSEAAQSQRSTNSSLRHFEATNSSNICLTTALRADSNPFADPVEEFDVVSPVDGGGMARHYGRDSDELSAVSDLSYQNPFRDGMR</sequence>
<feature type="region of interest" description="Disordered" evidence="1">
    <location>
        <begin position="252"/>
        <end position="278"/>
    </location>
</feature>
<keyword evidence="4" id="KW-1185">Reference proteome</keyword>
<organism evidence="3 4">
    <name type="scientific">Cryomyces antarcticus</name>
    <dbReference type="NCBI Taxonomy" id="329879"/>
    <lineage>
        <taxon>Eukaryota</taxon>
        <taxon>Fungi</taxon>
        <taxon>Dikarya</taxon>
        <taxon>Ascomycota</taxon>
        <taxon>Pezizomycotina</taxon>
        <taxon>Dothideomycetes</taxon>
        <taxon>Dothideomycetes incertae sedis</taxon>
        <taxon>Cryomyces</taxon>
    </lineage>
</organism>
<feature type="transmembrane region" description="Helical" evidence="2">
    <location>
        <begin position="223"/>
        <end position="245"/>
    </location>
</feature>
<feature type="region of interest" description="Disordered" evidence="1">
    <location>
        <begin position="1"/>
        <end position="148"/>
    </location>
</feature>
<keyword evidence="2" id="KW-0472">Membrane</keyword>
<feature type="compositionally biased region" description="Low complexity" evidence="1">
    <location>
        <begin position="35"/>
        <end position="44"/>
    </location>
</feature>
<feature type="compositionally biased region" description="Pro residues" evidence="1">
    <location>
        <begin position="80"/>
        <end position="98"/>
    </location>
</feature>
<protein>
    <submittedName>
        <fullName evidence="3">Uncharacterized protein</fullName>
    </submittedName>
</protein>
<feature type="compositionally biased region" description="Polar residues" evidence="1">
    <location>
        <begin position="361"/>
        <end position="376"/>
    </location>
</feature>
<comment type="caution">
    <text evidence="3">The sequence shown here is derived from an EMBL/GenBank/DDBJ whole genome shotgun (WGS) entry which is preliminary data.</text>
</comment>
<reference evidence="3 4" key="1">
    <citation type="submission" date="2023-08" db="EMBL/GenBank/DDBJ databases">
        <title>Black Yeasts Isolated from many extreme environments.</title>
        <authorList>
            <person name="Coleine C."/>
            <person name="Stajich J.E."/>
            <person name="Selbmann L."/>
        </authorList>
    </citation>
    <scope>NUCLEOTIDE SEQUENCE [LARGE SCALE GENOMIC DNA]</scope>
    <source>
        <strain evidence="3 4">CCFEE 536</strain>
    </source>
</reference>
<dbReference type="EMBL" id="JAVRRA010000001">
    <property type="protein sequence ID" value="KAK5297045.1"/>
    <property type="molecule type" value="Genomic_DNA"/>
</dbReference>